<evidence type="ECO:0000256" key="1">
    <source>
        <dbReference type="SAM" id="Coils"/>
    </source>
</evidence>
<keyword evidence="3" id="KW-1185">Reference proteome</keyword>
<evidence type="ECO:0000313" key="2">
    <source>
        <dbReference type="EMBL" id="ETO04377.1"/>
    </source>
</evidence>
<dbReference type="Proteomes" id="UP000023152">
    <property type="component" value="Unassembled WGS sequence"/>
</dbReference>
<organism evidence="2 3">
    <name type="scientific">Reticulomyxa filosa</name>
    <dbReference type="NCBI Taxonomy" id="46433"/>
    <lineage>
        <taxon>Eukaryota</taxon>
        <taxon>Sar</taxon>
        <taxon>Rhizaria</taxon>
        <taxon>Retaria</taxon>
        <taxon>Foraminifera</taxon>
        <taxon>Monothalamids</taxon>
        <taxon>Reticulomyxidae</taxon>
        <taxon>Reticulomyxa</taxon>
    </lineage>
</organism>
<keyword evidence="1" id="KW-0175">Coiled coil</keyword>
<reference evidence="2 3" key="1">
    <citation type="journal article" date="2013" name="Curr. Biol.">
        <title>The Genome of the Foraminiferan Reticulomyxa filosa.</title>
        <authorList>
            <person name="Glockner G."/>
            <person name="Hulsmann N."/>
            <person name="Schleicher M."/>
            <person name="Noegel A.A."/>
            <person name="Eichinger L."/>
            <person name="Gallinger C."/>
            <person name="Pawlowski J."/>
            <person name="Sierra R."/>
            <person name="Euteneuer U."/>
            <person name="Pillet L."/>
            <person name="Moustafa A."/>
            <person name="Platzer M."/>
            <person name="Groth M."/>
            <person name="Szafranski K."/>
            <person name="Schliwa M."/>
        </authorList>
    </citation>
    <scope>NUCLEOTIDE SEQUENCE [LARGE SCALE GENOMIC DNA]</scope>
</reference>
<accession>X6LTG7</accession>
<protein>
    <recommendedName>
        <fullName evidence="4">Viral A-type inclusion protein</fullName>
    </recommendedName>
</protein>
<sequence length="346" mass="39430">MSQFLCLSGNSCVNLHIFSLCKAQLYSFNTQGKKERTSAKKKGNSPSSSLIVSLDFTKKVNQKTEMAGTMQDTSTAGEGQSEEESLKDFLAKHNVRNCDATSQALQKIGVTVKDLMEWREKDIEDVCKEAQIAVMSRADLLKALYKIPESRVCKGANTAPSQVIVIHPNEHDKMGQIYEKFKKASKKVEQVESQIIELEENYKKAKQNISDSCKLIIAAVETHEQHLLNKIEAYKNKKKELLTQLLNQFKDIQQQFKTKNEQINKCINEPNIDMNERRQKLQQLLQDETITDNLSDENEKEVNTNVIVQFTNEKKNIEKLVEMVDQLLKQQMIIVESGSITLTNVK</sequence>
<evidence type="ECO:0008006" key="4">
    <source>
        <dbReference type="Google" id="ProtNLM"/>
    </source>
</evidence>
<comment type="caution">
    <text evidence="2">The sequence shown here is derived from an EMBL/GenBank/DDBJ whole genome shotgun (WGS) entry which is preliminary data.</text>
</comment>
<proteinExistence type="predicted"/>
<dbReference type="EMBL" id="ASPP01029433">
    <property type="protein sequence ID" value="ETO04377.1"/>
    <property type="molecule type" value="Genomic_DNA"/>
</dbReference>
<name>X6LTG7_RETFI</name>
<evidence type="ECO:0000313" key="3">
    <source>
        <dbReference type="Proteomes" id="UP000023152"/>
    </source>
</evidence>
<dbReference type="AlphaFoldDB" id="X6LTG7"/>
<gene>
    <name evidence="2" type="ORF">RFI_33018</name>
</gene>
<feature type="coiled-coil region" evidence="1">
    <location>
        <begin position="181"/>
        <end position="262"/>
    </location>
</feature>